<dbReference type="Proteomes" id="UP000836387">
    <property type="component" value="Unassembled WGS sequence"/>
</dbReference>
<accession>A0ACA9UCT1</accession>
<sequence>MAAALSYQSLFSTLRYESTKAVVGFFVAYVDDVFEDKAQELSRAMMARPGPQRSLVLTEDRQPAFDTKIRTCKAIVGDQKAYVDDVFEVREFGSAMEDARVRHFNTIKDC</sequence>
<proteinExistence type="predicted"/>
<dbReference type="EMBL" id="CADEHS020000164">
    <property type="protein sequence ID" value="CAG9950317.1"/>
    <property type="molecule type" value="Genomic_DNA"/>
</dbReference>
<keyword evidence="2" id="KW-1185">Reference proteome</keyword>
<name>A0ACA9UCT1_BIOOC</name>
<comment type="caution">
    <text evidence="1">The sequence shown here is derived from an EMBL/GenBank/DDBJ whole genome shotgun (WGS) entry which is preliminary data.</text>
</comment>
<protein>
    <submittedName>
        <fullName evidence="1">Uncharacterized protein</fullName>
    </submittedName>
</protein>
<gene>
    <name evidence="1" type="ORF">CRV2_00018758</name>
</gene>
<evidence type="ECO:0000313" key="1">
    <source>
        <dbReference type="EMBL" id="CAG9950317.1"/>
    </source>
</evidence>
<evidence type="ECO:0000313" key="2">
    <source>
        <dbReference type="Proteomes" id="UP000836387"/>
    </source>
</evidence>
<reference evidence="1" key="2">
    <citation type="submission" date="2021-10" db="EMBL/GenBank/DDBJ databases">
        <authorList>
            <person name="Piombo E."/>
        </authorList>
    </citation>
    <scope>NUCLEOTIDE SEQUENCE</scope>
</reference>
<reference evidence="1" key="1">
    <citation type="submission" date="2020-04" db="EMBL/GenBank/DDBJ databases">
        <authorList>
            <person name="Broberg M."/>
        </authorList>
    </citation>
    <scope>NUCLEOTIDE SEQUENCE</scope>
</reference>
<organism evidence="1 2">
    <name type="scientific">Clonostachys rosea f. rosea IK726</name>
    <dbReference type="NCBI Taxonomy" id="1349383"/>
    <lineage>
        <taxon>Eukaryota</taxon>
        <taxon>Fungi</taxon>
        <taxon>Dikarya</taxon>
        <taxon>Ascomycota</taxon>
        <taxon>Pezizomycotina</taxon>
        <taxon>Sordariomycetes</taxon>
        <taxon>Hypocreomycetidae</taxon>
        <taxon>Hypocreales</taxon>
        <taxon>Bionectriaceae</taxon>
        <taxon>Clonostachys</taxon>
    </lineage>
</organism>